<dbReference type="EMBL" id="BLLF01000837">
    <property type="protein sequence ID" value="GFH15329.1"/>
    <property type="molecule type" value="Genomic_DNA"/>
</dbReference>
<dbReference type="Proteomes" id="UP000485058">
    <property type="component" value="Unassembled WGS sequence"/>
</dbReference>
<evidence type="ECO:0000256" key="2">
    <source>
        <dbReference type="SAM" id="MobiDB-lite"/>
    </source>
</evidence>
<keyword evidence="4" id="KW-1185">Reference proteome</keyword>
<gene>
    <name evidence="3" type="ORF">HaLaN_11536</name>
</gene>
<organism evidence="3 4">
    <name type="scientific">Haematococcus lacustris</name>
    <name type="common">Green alga</name>
    <name type="synonym">Haematococcus pluvialis</name>
    <dbReference type="NCBI Taxonomy" id="44745"/>
    <lineage>
        <taxon>Eukaryota</taxon>
        <taxon>Viridiplantae</taxon>
        <taxon>Chlorophyta</taxon>
        <taxon>core chlorophytes</taxon>
        <taxon>Chlorophyceae</taxon>
        <taxon>CS clade</taxon>
        <taxon>Chlamydomonadales</taxon>
        <taxon>Haematococcaceae</taxon>
        <taxon>Haematococcus</taxon>
    </lineage>
</organism>
<protein>
    <submittedName>
        <fullName evidence="3">Uncharacterized protein</fullName>
    </submittedName>
</protein>
<feature type="non-terminal residue" evidence="3">
    <location>
        <position position="1"/>
    </location>
</feature>
<feature type="region of interest" description="Disordered" evidence="2">
    <location>
        <begin position="1"/>
        <end position="21"/>
    </location>
</feature>
<keyword evidence="1" id="KW-0175">Coiled coil</keyword>
<feature type="non-terminal residue" evidence="3">
    <location>
        <position position="118"/>
    </location>
</feature>
<feature type="compositionally biased region" description="Polar residues" evidence="2">
    <location>
        <begin position="1"/>
        <end position="13"/>
    </location>
</feature>
<name>A0A699Z7X4_HAELA</name>
<proteinExistence type="predicted"/>
<dbReference type="AlphaFoldDB" id="A0A699Z7X4"/>
<comment type="caution">
    <text evidence="3">The sequence shown here is derived from an EMBL/GenBank/DDBJ whole genome shotgun (WGS) entry which is preliminary data.</text>
</comment>
<sequence>ATAQPSLRGSTPLTKRLREPQELLPRKARLLEDLSNASEAQQLEASNAVLQQQLDELLQAMRTMHQDNEAMKQQLLVSCRRCEIPAQLEQLNARIAQHQPPSQPSGAAIHLAASVLEQ</sequence>
<evidence type="ECO:0000313" key="4">
    <source>
        <dbReference type="Proteomes" id="UP000485058"/>
    </source>
</evidence>
<evidence type="ECO:0000313" key="3">
    <source>
        <dbReference type="EMBL" id="GFH15329.1"/>
    </source>
</evidence>
<reference evidence="3 4" key="1">
    <citation type="submission" date="2020-02" db="EMBL/GenBank/DDBJ databases">
        <title>Draft genome sequence of Haematococcus lacustris strain NIES-144.</title>
        <authorList>
            <person name="Morimoto D."/>
            <person name="Nakagawa S."/>
            <person name="Yoshida T."/>
            <person name="Sawayama S."/>
        </authorList>
    </citation>
    <scope>NUCLEOTIDE SEQUENCE [LARGE SCALE GENOMIC DNA]</scope>
    <source>
        <strain evidence="3 4">NIES-144</strain>
    </source>
</reference>
<feature type="coiled-coil region" evidence="1">
    <location>
        <begin position="40"/>
        <end position="74"/>
    </location>
</feature>
<accession>A0A699Z7X4</accession>
<evidence type="ECO:0000256" key="1">
    <source>
        <dbReference type="SAM" id="Coils"/>
    </source>
</evidence>